<comment type="caution">
    <text evidence="1">The sequence shown here is derived from an EMBL/GenBank/DDBJ whole genome shotgun (WGS) entry which is preliminary data.</text>
</comment>
<proteinExistence type="predicted"/>
<gene>
    <name evidence="1" type="ORF">CK203_098679</name>
</gene>
<name>A0A438DIJ8_VITVI</name>
<accession>A0A438DIJ8</accession>
<dbReference type="EMBL" id="QGNW01001608">
    <property type="protein sequence ID" value="RVW35302.1"/>
    <property type="molecule type" value="Genomic_DNA"/>
</dbReference>
<reference evidence="1 2" key="1">
    <citation type="journal article" date="2018" name="PLoS Genet.">
        <title>Population sequencing reveals clonal diversity and ancestral inbreeding in the grapevine cultivar Chardonnay.</title>
        <authorList>
            <person name="Roach M.J."/>
            <person name="Johnson D.L."/>
            <person name="Bohlmann J."/>
            <person name="van Vuuren H.J."/>
            <person name="Jones S.J."/>
            <person name="Pretorius I.S."/>
            <person name="Schmidt S.A."/>
            <person name="Borneman A.R."/>
        </authorList>
    </citation>
    <scope>NUCLEOTIDE SEQUENCE [LARGE SCALE GENOMIC DNA]</scope>
    <source>
        <strain evidence="2">cv. Chardonnay</strain>
        <tissue evidence="1">Leaf</tissue>
    </source>
</reference>
<evidence type="ECO:0000313" key="1">
    <source>
        <dbReference type="EMBL" id="RVW35302.1"/>
    </source>
</evidence>
<sequence length="218" mass="23869">MASQIGCEETSHSQFQSCAQLDIRHSRCILKHILKPDCPEVRLLKIMMICGSFLVMAVFENCSRNNDVFLCLSPDNDIIEATETSQIQSLSTQVQSKHVIWTKEMDGCLGKILVEQAKLGAVTKEGARGHAIHEGTILWDPTTLSPGGGAQTRGTRHTSILRDAQSTDISPLPVEETPITPMEMSSTPPIVPLVASLPQSIEATLVDEELVHIENDDQ</sequence>
<organism evidence="1 2">
    <name type="scientific">Vitis vinifera</name>
    <name type="common">Grape</name>
    <dbReference type="NCBI Taxonomy" id="29760"/>
    <lineage>
        <taxon>Eukaryota</taxon>
        <taxon>Viridiplantae</taxon>
        <taxon>Streptophyta</taxon>
        <taxon>Embryophyta</taxon>
        <taxon>Tracheophyta</taxon>
        <taxon>Spermatophyta</taxon>
        <taxon>Magnoliopsida</taxon>
        <taxon>eudicotyledons</taxon>
        <taxon>Gunneridae</taxon>
        <taxon>Pentapetalae</taxon>
        <taxon>rosids</taxon>
        <taxon>Vitales</taxon>
        <taxon>Vitaceae</taxon>
        <taxon>Viteae</taxon>
        <taxon>Vitis</taxon>
    </lineage>
</organism>
<dbReference type="Proteomes" id="UP000288805">
    <property type="component" value="Unassembled WGS sequence"/>
</dbReference>
<protein>
    <submittedName>
        <fullName evidence="1">Uncharacterized protein</fullName>
    </submittedName>
</protein>
<dbReference type="AlphaFoldDB" id="A0A438DIJ8"/>
<evidence type="ECO:0000313" key="2">
    <source>
        <dbReference type="Proteomes" id="UP000288805"/>
    </source>
</evidence>